<comment type="similarity">
    <text evidence="4 5">Belongs to the cytochrome b5 family.</text>
</comment>
<dbReference type="Pfam" id="PF00173">
    <property type="entry name" value="Cyt-b5"/>
    <property type="match status" value="1"/>
</dbReference>
<name>A0ABV1A0T7_9TELE</name>
<keyword evidence="3 5" id="KW-0408">Iron</keyword>
<dbReference type="InterPro" id="IPR018506">
    <property type="entry name" value="Cyt_B5_heme-BS"/>
</dbReference>
<accession>A0ABV1A0T7</accession>
<dbReference type="PROSITE" id="PS50255">
    <property type="entry name" value="CYTOCHROME_B5_2"/>
    <property type="match status" value="1"/>
</dbReference>
<dbReference type="InterPro" id="IPR050668">
    <property type="entry name" value="Cytochrome_b5"/>
</dbReference>
<evidence type="ECO:0000256" key="5">
    <source>
        <dbReference type="RuleBase" id="RU362121"/>
    </source>
</evidence>
<dbReference type="SUPFAM" id="SSF55856">
    <property type="entry name" value="Cytochrome b5-like heme/steroid binding domain"/>
    <property type="match status" value="1"/>
</dbReference>
<proteinExistence type="inferred from homology"/>
<dbReference type="PRINTS" id="PR00363">
    <property type="entry name" value="CYTOCHROMEB5"/>
</dbReference>
<keyword evidence="2 5" id="KW-0479">Metal-binding</keyword>
<dbReference type="InterPro" id="IPR036400">
    <property type="entry name" value="Cyt_B5-like_heme/steroid_sf"/>
</dbReference>
<keyword evidence="8" id="KW-1185">Reference proteome</keyword>
<evidence type="ECO:0000256" key="2">
    <source>
        <dbReference type="ARBA" id="ARBA00022723"/>
    </source>
</evidence>
<evidence type="ECO:0000256" key="4">
    <source>
        <dbReference type="ARBA" id="ARBA00038168"/>
    </source>
</evidence>
<dbReference type="Gene3D" id="3.10.120.10">
    <property type="entry name" value="Cytochrome b5-like heme/steroid binding domain"/>
    <property type="match status" value="1"/>
</dbReference>
<evidence type="ECO:0000313" key="8">
    <source>
        <dbReference type="Proteomes" id="UP001469553"/>
    </source>
</evidence>
<sequence length="139" mass="15808">MSPSTSPRFFTEREVAHHCTKDSCWVLLGTRVYDVTAFLRMHPGGEALIRSRAGKDLTWEMEGPPHRHSPNARRWLEQYYIGDLDRGSGAEELLLSCVIEFFFPTNRSGGLPLLQLLRAALDFITVVMHYSAYCLPLLP</sequence>
<dbReference type="SMART" id="SM01117">
    <property type="entry name" value="Cyt-b5"/>
    <property type="match status" value="1"/>
</dbReference>
<dbReference type="PANTHER" id="PTHR19359">
    <property type="entry name" value="CYTOCHROME B5"/>
    <property type="match status" value="1"/>
</dbReference>
<dbReference type="EMBL" id="JAHRIP010076660">
    <property type="protein sequence ID" value="MEQ2311296.1"/>
    <property type="molecule type" value="Genomic_DNA"/>
</dbReference>
<evidence type="ECO:0000313" key="7">
    <source>
        <dbReference type="EMBL" id="MEQ2311296.1"/>
    </source>
</evidence>
<evidence type="ECO:0000256" key="3">
    <source>
        <dbReference type="ARBA" id="ARBA00023004"/>
    </source>
</evidence>
<feature type="domain" description="Cytochrome b5 heme-binding" evidence="6">
    <location>
        <begin position="7"/>
        <end position="85"/>
    </location>
</feature>
<dbReference type="Proteomes" id="UP001469553">
    <property type="component" value="Unassembled WGS sequence"/>
</dbReference>
<protein>
    <recommendedName>
        <fullName evidence="6">Cytochrome b5 heme-binding domain-containing protein</fullName>
    </recommendedName>
</protein>
<dbReference type="PROSITE" id="PS00191">
    <property type="entry name" value="CYTOCHROME_B5_1"/>
    <property type="match status" value="1"/>
</dbReference>
<keyword evidence="1 5" id="KW-0349">Heme</keyword>
<organism evidence="7 8">
    <name type="scientific">Ameca splendens</name>
    <dbReference type="NCBI Taxonomy" id="208324"/>
    <lineage>
        <taxon>Eukaryota</taxon>
        <taxon>Metazoa</taxon>
        <taxon>Chordata</taxon>
        <taxon>Craniata</taxon>
        <taxon>Vertebrata</taxon>
        <taxon>Euteleostomi</taxon>
        <taxon>Actinopterygii</taxon>
        <taxon>Neopterygii</taxon>
        <taxon>Teleostei</taxon>
        <taxon>Neoteleostei</taxon>
        <taxon>Acanthomorphata</taxon>
        <taxon>Ovalentaria</taxon>
        <taxon>Atherinomorphae</taxon>
        <taxon>Cyprinodontiformes</taxon>
        <taxon>Goodeidae</taxon>
        <taxon>Ameca</taxon>
    </lineage>
</organism>
<reference evidence="7 8" key="1">
    <citation type="submission" date="2021-06" db="EMBL/GenBank/DDBJ databases">
        <authorList>
            <person name="Palmer J.M."/>
        </authorList>
    </citation>
    <scope>NUCLEOTIDE SEQUENCE [LARGE SCALE GENOMIC DNA]</scope>
    <source>
        <strain evidence="7 8">AS_MEX2019</strain>
        <tissue evidence="7">Muscle</tissue>
    </source>
</reference>
<evidence type="ECO:0000259" key="6">
    <source>
        <dbReference type="PROSITE" id="PS50255"/>
    </source>
</evidence>
<gene>
    <name evidence="7" type="ORF">AMECASPLE_018361</name>
</gene>
<comment type="caution">
    <text evidence="7">The sequence shown here is derived from an EMBL/GenBank/DDBJ whole genome shotgun (WGS) entry which is preliminary data.</text>
</comment>
<evidence type="ECO:0000256" key="1">
    <source>
        <dbReference type="ARBA" id="ARBA00022617"/>
    </source>
</evidence>
<dbReference type="InterPro" id="IPR001199">
    <property type="entry name" value="Cyt_B5-like_heme/steroid-bd"/>
</dbReference>